<dbReference type="SUPFAM" id="SSF53850">
    <property type="entry name" value="Periplasmic binding protein-like II"/>
    <property type="match status" value="1"/>
</dbReference>
<dbReference type="Pfam" id="PF03466">
    <property type="entry name" value="LysR_substrate"/>
    <property type="match status" value="1"/>
</dbReference>
<evidence type="ECO:0000313" key="6">
    <source>
        <dbReference type="EMBL" id="ODA14558.1"/>
    </source>
</evidence>
<keyword evidence="3" id="KW-0238">DNA-binding</keyword>
<dbReference type="GO" id="GO:0006351">
    <property type="term" value="P:DNA-templated transcription"/>
    <property type="evidence" value="ECO:0007669"/>
    <property type="project" value="TreeGrafter"/>
</dbReference>
<keyword evidence="4" id="KW-0804">Transcription</keyword>
<dbReference type="EMBL" id="MBDL01000001">
    <property type="protein sequence ID" value="ODA14558.1"/>
    <property type="molecule type" value="Genomic_DNA"/>
</dbReference>
<dbReference type="PANTHER" id="PTHR30537">
    <property type="entry name" value="HTH-TYPE TRANSCRIPTIONAL REGULATOR"/>
    <property type="match status" value="1"/>
</dbReference>
<evidence type="ECO:0000313" key="7">
    <source>
        <dbReference type="Proteomes" id="UP000186553"/>
    </source>
</evidence>
<comment type="caution">
    <text evidence="6">The sequence shown here is derived from an EMBL/GenBank/DDBJ whole genome shotgun (WGS) entry which is preliminary data.</text>
</comment>
<protein>
    <submittedName>
        <fullName evidence="6">LysR family transcriptional regulator</fullName>
    </submittedName>
</protein>
<evidence type="ECO:0000256" key="3">
    <source>
        <dbReference type="ARBA" id="ARBA00023125"/>
    </source>
</evidence>
<dbReference type="InterPro" id="IPR005119">
    <property type="entry name" value="LysR_subst-bd"/>
</dbReference>
<keyword evidence="2" id="KW-0805">Transcription regulation</keyword>
<comment type="similarity">
    <text evidence="1">Belongs to the LysR transcriptional regulatory family.</text>
</comment>
<dbReference type="Gene3D" id="3.40.190.290">
    <property type="match status" value="1"/>
</dbReference>
<dbReference type="InterPro" id="IPR036388">
    <property type="entry name" value="WH-like_DNA-bd_sf"/>
</dbReference>
<dbReference type="GO" id="GO:0043565">
    <property type="term" value="F:sequence-specific DNA binding"/>
    <property type="evidence" value="ECO:0007669"/>
    <property type="project" value="TreeGrafter"/>
</dbReference>
<dbReference type="InterPro" id="IPR036390">
    <property type="entry name" value="WH_DNA-bd_sf"/>
</dbReference>
<dbReference type="STRING" id="1891224.BBP83_01795"/>
<dbReference type="InterPro" id="IPR000847">
    <property type="entry name" value="LysR_HTH_N"/>
</dbReference>
<feature type="domain" description="HTH lysR-type" evidence="5">
    <location>
        <begin position="9"/>
        <end position="59"/>
    </location>
</feature>
<reference evidence="6 7" key="1">
    <citation type="submission" date="2016-07" db="EMBL/GenBank/DDBJ databases">
        <title>Acinetobacter sp. ANC 4603.</title>
        <authorList>
            <person name="Radolfova-Krizova L."/>
            <person name="Nemec A."/>
        </authorList>
    </citation>
    <scope>NUCLEOTIDE SEQUENCE [LARGE SCALE GENOMIC DNA]</scope>
    <source>
        <strain evidence="6 7">ANC 4603</strain>
    </source>
</reference>
<dbReference type="OrthoDB" id="5671700at2"/>
<dbReference type="PANTHER" id="PTHR30537:SF31">
    <property type="entry name" value="TRANSCRIPTIONAL REGULATOR, LYSR FAMILY"/>
    <property type="match status" value="1"/>
</dbReference>
<dbReference type="Gene3D" id="1.10.10.10">
    <property type="entry name" value="Winged helix-like DNA-binding domain superfamily/Winged helix DNA-binding domain"/>
    <property type="match status" value="1"/>
</dbReference>
<dbReference type="Proteomes" id="UP000186553">
    <property type="component" value="Unassembled WGS sequence"/>
</dbReference>
<dbReference type="GO" id="GO:0003700">
    <property type="term" value="F:DNA-binding transcription factor activity"/>
    <property type="evidence" value="ECO:0007669"/>
    <property type="project" value="InterPro"/>
</dbReference>
<evidence type="ECO:0000256" key="4">
    <source>
        <dbReference type="ARBA" id="ARBA00023163"/>
    </source>
</evidence>
<organism evidence="6 7">
    <name type="scientific">Acinetobacter celticus</name>
    <dbReference type="NCBI Taxonomy" id="1891224"/>
    <lineage>
        <taxon>Bacteria</taxon>
        <taxon>Pseudomonadati</taxon>
        <taxon>Pseudomonadota</taxon>
        <taxon>Gammaproteobacteria</taxon>
        <taxon>Moraxellales</taxon>
        <taxon>Moraxellaceae</taxon>
        <taxon>Acinetobacter</taxon>
    </lineage>
</organism>
<accession>A0A1C3D0N2</accession>
<dbReference type="PROSITE" id="PS50931">
    <property type="entry name" value="HTH_LYSR"/>
    <property type="match status" value="1"/>
</dbReference>
<dbReference type="SUPFAM" id="SSF46785">
    <property type="entry name" value="Winged helix' DNA-binding domain"/>
    <property type="match status" value="1"/>
</dbReference>
<evidence type="ECO:0000256" key="2">
    <source>
        <dbReference type="ARBA" id="ARBA00023015"/>
    </source>
</evidence>
<dbReference type="InterPro" id="IPR058163">
    <property type="entry name" value="LysR-type_TF_proteobact-type"/>
</dbReference>
<evidence type="ECO:0000256" key="1">
    <source>
        <dbReference type="ARBA" id="ARBA00009437"/>
    </source>
</evidence>
<name>A0A1C3D0N2_9GAMM</name>
<dbReference type="RefSeq" id="WP_068885697.1">
    <property type="nucleotide sequence ID" value="NZ_CBCRUU010000011.1"/>
</dbReference>
<dbReference type="AlphaFoldDB" id="A0A1C3D0N2"/>
<keyword evidence="7" id="KW-1185">Reference proteome</keyword>
<dbReference type="Pfam" id="PF00126">
    <property type="entry name" value="HTH_1"/>
    <property type="match status" value="1"/>
</dbReference>
<proteinExistence type="inferred from homology"/>
<sequence>MHSFDDYYYFYLVVKHGGFSAASEASNITKSKLSRRILDLETQYNITLIQRSTRHFKVTPLGQEFFEACSKVIEQADSAQNVLLKQKNEPQGLVKISCPPVMMEHQIRPLLTQFLKDYPQVTVEMELSSRRIDVLHDDIDLAIRTNFSANEDSSIIVRDIIKTAHCLVASPELLQGRTLEHITELYEFPCIVLSTQKQQYRWHLHNLKQQEEIDIPLQPRIKSNDLMGAYFAVLDGLGIADLPYLTVEHDIQSGKLVHLFPDWCSNVGTVQLVYASRKGQRLVMEKLIDVLIEGLRGFAAKSDGYLN</sequence>
<evidence type="ECO:0000259" key="5">
    <source>
        <dbReference type="PROSITE" id="PS50931"/>
    </source>
</evidence>
<gene>
    <name evidence="6" type="ORF">BBP83_01795</name>
</gene>